<feature type="compositionally biased region" description="Basic and acidic residues" evidence="2">
    <location>
        <begin position="577"/>
        <end position="588"/>
    </location>
</feature>
<feature type="compositionally biased region" description="Acidic residues" evidence="2">
    <location>
        <begin position="596"/>
        <end position="612"/>
    </location>
</feature>
<sequence length="612" mass="67345">MGKFAKLVDTEEKIVEFKKRYGIPEDVHIRYVPYGDLALVLNQDLVLPMVAIIEGGGRDEDFLVFTGNWQNPHINCSLRPGVPDKEFTSKKVELVERRTVEHLLQKPCFIDSGGRPRAASVLLDYVPSYKSFQKGPIVKHFRQEEVSVVRPGKDQEDIIQAVPLTARKGVQVPRLVPPLSDPNFIPSIESSEAGLPVIRFPSIFDPDPKPTEEMPIQPRTVSIADVLGTSAPETSRTSLSASPLPLPPGFSQGEGVMRKKRKRGTAQDDEGCVQEGSSPPQPSKAKSPKKAKSKNNRALQKATGQIPQGRVGQDDLQQPWSCSFLLENRSVDKGDSVLKSGRGVRGGQVAEAVGKALLLPEDMKVWQEKRSKYMLENLKRDSILAVQGIFEAGNRLLETERRLNLSTDEIKRLKDLESSASVRIRAAESAQKSAEAGLLNLQNQVAELQRKLDSEHKSASQVRIENSQLKEALAEAEVKADKGAQAYYDQGVNQASQDLRYQLRGECNKYFVQGWHQALDNAGVDDDSDLYDLAYSRQPYEVPVPEEGNELEAGEGVAGDPTVLGSPEALSEPVLVDDTKAAEDRPDDQIPAAESQEGEEGSDVDETIDVVD</sequence>
<evidence type="ECO:0000313" key="3">
    <source>
        <dbReference type="EMBL" id="SPC81134.1"/>
    </source>
</evidence>
<reference evidence="3" key="1">
    <citation type="submission" date="2018-02" db="EMBL/GenBank/DDBJ databases">
        <authorList>
            <person name="Cohen D.B."/>
            <person name="Kent A.D."/>
        </authorList>
    </citation>
    <scope>NUCLEOTIDE SEQUENCE</scope>
</reference>
<dbReference type="EMBL" id="OIVN01000495">
    <property type="protein sequence ID" value="SPC81134.1"/>
    <property type="molecule type" value="Genomic_DNA"/>
</dbReference>
<organism evidence="3">
    <name type="scientific">Fagus sylvatica</name>
    <name type="common">Beechnut</name>
    <dbReference type="NCBI Taxonomy" id="28930"/>
    <lineage>
        <taxon>Eukaryota</taxon>
        <taxon>Viridiplantae</taxon>
        <taxon>Streptophyta</taxon>
        <taxon>Embryophyta</taxon>
        <taxon>Tracheophyta</taxon>
        <taxon>Spermatophyta</taxon>
        <taxon>Magnoliopsida</taxon>
        <taxon>eudicotyledons</taxon>
        <taxon>Gunneridae</taxon>
        <taxon>Pentapetalae</taxon>
        <taxon>rosids</taxon>
        <taxon>fabids</taxon>
        <taxon>Fagales</taxon>
        <taxon>Fagaceae</taxon>
        <taxon>Fagus</taxon>
    </lineage>
</organism>
<evidence type="ECO:0000256" key="2">
    <source>
        <dbReference type="SAM" id="MobiDB-lite"/>
    </source>
</evidence>
<protein>
    <submittedName>
        <fullName evidence="3">Uncharacterized protein</fullName>
    </submittedName>
</protein>
<proteinExistence type="predicted"/>
<feature type="compositionally biased region" description="Polar residues" evidence="2">
    <location>
        <begin position="296"/>
        <end position="306"/>
    </location>
</feature>
<name>A0A2N9F2U6_FAGSY</name>
<accession>A0A2N9F2U6</accession>
<feature type="region of interest" description="Disordered" evidence="2">
    <location>
        <begin position="546"/>
        <end position="612"/>
    </location>
</feature>
<feature type="region of interest" description="Disordered" evidence="2">
    <location>
        <begin position="230"/>
        <end position="313"/>
    </location>
</feature>
<keyword evidence="1" id="KW-0175">Coiled coil</keyword>
<gene>
    <name evidence="3" type="ORF">FSB_LOCUS9016</name>
</gene>
<evidence type="ECO:0000256" key="1">
    <source>
        <dbReference type="SAM" id="Coils"/>
    </source>
</evidence>
<feature type="compositionally biased region" description="Basic residues" evidence="2">
    <location>
        <begin position="286"/>
        <end position="295"/>
    </location>
</feature>
<dbReference type="AlphaFoldDB" id="A0A2N9F2U6"/>
<feature type="coiled-coil region" evidence="1">
    <location>
        <begin position="396"/>
        <end position="479"/>
    </location>
</feature>